<proteinExistence type="predicted"/>
<dbReference type="InterPro" id="IPR052209">
    <property type="entry name" value="CbiZ"/>
</dbReference>
<gene>
    <name evidence="1" type="ORF">ROH8110_00334</name>
</gene>
<dbReference type="Pfam" id="PF01955">
    <property type="entry name" value="CbiZ"/>
    <property type="match status" value="1"/>
</dbReference>
<name>A0A1X6YAD4_9RHOB</name>
<reference evidence="1 2" key="1">
    <citation type="submission" date="2017-03" db="EMBL/GenBank/DDBJ databases">
        <authorList>
            <person name="Afonso C.L."/>
            <person name="Miller P.J."/>
            <person name="Scott M.A."/>
            <person name="Spackman E."/>
            <person name="Goraichik I."/>
            <person name="Dimitrov K.M."/>
            <person name="Suarez D.L."/>
            <person name="Swayne D.E."/>
        </authorList>
    </citation>
    <scope>NUCLEOTIDE SEQUENCE [LARGE SCALE GENOMIC DNA]</scope>
    <source>
        <strain evidence="1 2">CECT 8110</strain>
    </source>
</reference>
<dbReference type="PANTHER" id="PTHR35336">
    <property type="entry name" value="ADENOSYLCOBINAMIDE AMIDOHYDROLASE"/>
    <property type="match status" value="1"/>
</dbReference>
<sequence>MTALRPRITLDRPWLEFDLGAPMQVLSWALDRPGLVRARRILWREVRNADLPQDLDVGAWLADELAARGAEDAVTFLTSRDIRAHDIASARAGAVQAQAVATVGLSNAERVGHRVDRTGHDWGTINVALHVDCGLSEAALLELLAIAVQARTAAVMDVNLPLAPGRATGTGTDCVAVAAPQGAGQYAGLHTDAGEAAGRAVYDAVLAGARCWMDTVRRPEDTSLRA</sequence>
<evidence type="ECO:0000313" key="2">
    <source>
        <dbReference type="Proteomes" id="UP000193207"/>
    </source>
</evidence>
<keyword evidence="1" id="KW-0378">Hydrolase</keyword>
<dbReference type="AlphaFoldDB" id="A0A1X6YAD4"/>
<protein>
    <submittedName>
        <fullName evidence="1">Adenosylcobinamide amidohydrolase</fullName>
    </submittedName>
</protein>
<organism evidence="1 2">
    <name type="scientific">Roseovarius halotolerans</name>
    <dbReference type="NCBI Taxonomy" id="505353"/>
    <lineage>
        <taxon>Bacteria</taxon>
        <taxon>Pseudomonadati</taxon>
        <taxon>Pseudomonadota</taxon>
        <taxon>Alphaproteobacteria</taxon>
        <taxon>Rhodobacterales</taxon>
        <taxon>Roseobacteraceae</taxon>
        <taxon>Roseovarius</taxon>
    </lineage>
</organism>
<dbReference type="EMBL" id="FWFU01000001">
    <property type="protein sequence ID" value="SLN14771.1"/>
    <property type="molecule type" value="Genomic_DNA"/>
</dbReference>
<accession>A0A1X6YAD4</accession>
<dbReference type="Proteomes" id="UP000193207">
    <property type="component" value="Unassembled WGS sequence"/>
</dbReference>
<dbReference type="PANTHER" id="PTHR35336:SF5">
    <property type="entry name" value="ADENOSYLCOBINAMIDE AMIDOHYDROLASE"/>
    <property type="match status" value="1"/>
</dbReference>
<evidence type="ECO:0000313" key="1">
    <source>
        <dbReference type="EMBL" id="SLN14771.1"/>
    </source>
</evidence>
<dbReference type="GO" id="GO:0016787">
    <property type="term" value="F:hydrolase activity"/>
    <property type="evidence" value="ECO:0007669"/>
    <property type="project" value="UniProtKB-KW"/>
</dbReference>
<keyword evidence="2" id="KW-1185">Reference proteome</keyword>
<dbReference type="InterPro" id="IPR002808">
    <property type="entry name" value="AdoCbi_amidolase"/>
</dbReference>